<dbReference type="CDD" id="cd08964">
    <property type="entry name" value="L-asparaginase_II"/>
    <property type="match status" value="1"/>
</dbReference>
<dbReference type="Pfam" id="PF00710">
    <property type="entry name" value="Asparaginase"/>
    <property type="match status" value="1"/>
</dbReference>
<dbReference type="PANTHER" id="PTHR11707">
    <property type="entry name" value="L-ASPARAGINASE"/>
    <property type="match status" value="1"/>
</dbReference>
<comment type="similarity">
    <text evidence="1">Belongs to the asparaginase 1 family.</text>
</comment>
<name>A0A0B5D9A7_9CORY</name>
<dbReference type="SFLD" id="SFLDS00057">
    <property type="entry name" value="Glutaminase/Asparaginase"/>
    <property type="match status" value="1"/>
</dbReference>
<evidence type="ECO:0000256" key="2">
    <source>
        <dbReference type="ARBA" id="ARBA00012920"/>
    </source>
</evidence>
<dbReference type="Gene3D" id="3.40.50.1170">
    <property type="entry name" value="L-asparaginase, N-terminal domain"/>
    <property type="match status" value="1"/>
</dbReference>
<dbReference type="SUPFAM" id="SSF53774">
    <property type="entry name" value="Glutaminase/Asparaginase"/>
    <property type="match status" value="1"/>
</dbReference>
<dbReference type="Gene3D" id="3.40.50.40">
    <property type="match status" value="1"/>
</dbReference>
<dbReference type="STRING" id="1223515.B842_08665"/>
<dbReference type="PROSITE" id="PS51732">
    <property type="entry name" value="ASN_GLN_ASE_3"/>
    <property type="match status" value="1"/>
</dbReference>
<evidence type="ECO:0000259" key="8">
    <source>
        <dbReference type="Pfam" id="PF17763"/>
    </source>
</evidence>
<dbReference type="PIRSF" id="PIRSF500176">
    <property type="entry name" value="L_ASNase"/>
    <property type="match status" value="1"/>
</dbReference>
<dbReference type="GO" id="GO:0006528">
    <property type="term" value="P:asparagine metabolic process"/>
    <property type="evidence" value="ECO:0007669"/>
    <property type="project" value="InterPro"/>
</dbReference>
<feature type="active site" description="O-isoaspartyl threonine intermediate" evidence="4">
    <location>
        <position position="12"/>
    </location>
</feature>
<evidence type="ECO:0000313" key="10">
    <source>
        <dbReference type="Proteomes" id="UP000031524"/>
    </source>
</evidence>
<organism evidence="9 10">
    <name type="scientific">Corynebacterium humireducens NBRC 106098 = DSM 45392</name>
    <dbReference type="NCBI Taxonomy" id="1223515"/>
    <lineage>
        <taxon>Bacteria</taxon>
        <taxon>Bacillati</taxon>
        <taxon>Actinomycetota</taxon>
        <taxon>Actinomycetes</taxon>
        <taxon>Mycobacteriales</taxon>
        <taxon>Corynebacteriaceae</taxon>
        <taxon>Corynebacterium</taxon>
    </lineage>
</organism>
<dbReference type="EMBL" id="CP005286">
    <property type="protein sequence ID" value="AJE33582.1"/>
    <property type="molecule type" value="Genomic_DNA"/>
</dbReference>
<dbReference type="PRINTS" id="PR00139">
    <property type="entry name" value="ASNGLNASE"/>
</dbReference>
<dbReference type="InterPro" id="IPR006034">
    <property type="entry name" value="Asparaginase/glutaminase-like"/>
</dbReference>
<proteinExistence type="inferred from homology"/>
<dbReference type="HOGENOM" id="CLU_019134_1_0_11"/>
<dbReference type="InterPro" id="IPR004550">
    <property type="entry name" value="AsnASE_II"/>
</dbReference>
<feature type="domain" description="L-asparaginase N-terminal" evidence="7">
    <location>
        <begin position="3"/>
        <end position="173"/>
    </location>
</feature>
<dbReference type="PANTHER" id="PTHR11707:SF28">
    <property type="entry name" value="60 KDA LYSOPHOSPHOLIPASE"/>
    <property type="match status" value="1"/>
</dbReference>
<dbReference type="SMART" id="SM00870">
    <property type="entry name" value="Asparaginase"/>
    <property type="match status" value="1"/>
</dbReference>
<dbReference type="InterPro" id="IPR040919">
    <property type="entry name" value="Asparaginase_C"/>
</dbReference>
<feature type="binding site" evidence="5">
    <location>
        <position position="56"/>
    </location>
    <ligand>
        <name>substrate</name>
    </ligand>
</feature>
<dbReference type="InterPro" id="IPR027473">
    <property type="entry name" value="L-asparaginase_C"/>
</dbReference>
<evidence type="ECO:0000256" key="5">
    <source>
        <dbReference type="PIRSR" id="PIRSR001220-2"/>
    </source>
</evidence>
<dbReference type="Proteomes" id="UP000031524">
    <property type="component" value="Chromosome"/>
</dbReference>
<dbReference type="InterPro" id="IPR037152">
    <property type="entry name" value="L-asparaginase_N_sf"/>
</dbReference>
<dbReference type="InterPro" id="IPR020827">
    <property type="entry name" value="Asparaginase/glutaminase_AS1"/>
</dbReference>
<dbReference type="InterPro" id="IPR027474">
    <property type="entry name" value="L-asparaginase_N"/>
</dbReference>
<dbReference type="Pfam" id="PF17763">
    <property type="entry name" value="Asparaginase_C"/>
    <property type="match status" value="1"/>
</dbReference>
<accession>A0A0B5D9A7</accession>
<evidence type="ECO:0000256" key="1">
    <source>
        <dbReference type="ARBA" id="ARBA00010518"/>
    </source>
</evidence>
<dbReference type="GO" id="GO:0004067">
    <property type="term" value="F:asparaginase activity"/>
    <property type="evidence" value="ECO:0007669"/>
    <property type="project" value="UniProtKB-UniRule"/>
</dbReference>
<keyword evidence="10" id="KW-1185">Reference proteome</keyword>
<evidence type="ECO:0000256" key="3">
    <source>
        <dbReference type="ARBA" id="ARBA00022801"/>
    </source>
</evidence>
<evidence type="ECO:0000313" key="9">
    <source>
        <dbReference type="EMBL" id="AJE33582.1"/>
    </source>
</evidence>
<dbReference type="AlphaFoldDB" id="A0A0B5D9A7"/>
<gene>
    <name evidence="9" type="ORF">B842_08665</name>
</gene>
<dbReference type="KEGG" id="chm:B842_08665"/>
<reference evidence="9 10" key="1">
    <citation type="submission" date="2013-04" db="EMBL/GenBank/DDBJ databases">
        <title>Complete genome sequence of Corynebacterium humireducens DSM 45392(T), isolated from a wastewater-fed microbial fuel cell.</title>
        <authorList>
            <person name="Ruckert C."/>
            <person name="Albersmeier A."/>
            <person name="Kalinowski J."/>
        </authorList>
    </citation>
    <scope>NUCLEOTIDE SEQUENCE [LARGE SCALE GENOMIC DNA]</scope>
    <source>
        <strain evidence="10">MFC-5</strain>
    </source>
</reference>
<feature type="active site" evidence="6">
    <location>
        <position position="12"/>
    </location>
</feature>
<sequence>MTRIALLTTGGTIACTTDESGALRPTVSGTELLDAVRDHLAVPADVTVTELTRLDSSAITLAELDGLIAAVHSALEDPSVDAVVVTHGTDSMEDTAFALDCFHSDDRPVILTGAQRAFDHRESDGPGNLIDALRLAADPLARRQGVLIAFGGWTIPARGAVKRHTTDLDAFISTVPREVRRPASVPVAPLADVSVPVLASWPGADRSLVDAARAAGAQGLVIEALGSGNIGPEMGAGVVEALEAGVPVVITTRVPSGPVGLAYGGGGGGATLGSLGAVSAGHLRAGQARMALIVALATGHDVSDLLV</sequence>
<feature type="domain" description="Asparaginase/glutaminase C-terminal" evidence="8">
    <location>
        <begin position="195"/>
        <end position="303"/>
    </location>
</feature>
<dbReference type="PROSITE" id="PS00144">
    <property type="entry name" value="ASN_GLN_ASE_1"/>
    <property type="match status" value="1"/>
</dbReference>
<dbReference type="PROSITE" id="PS51257">
    <property type="entry name" value="PROKAR_LIPOPROTEIN"/>
    <property type="match status" value="1"/>
</dbReference>
<evidence type="ECO:0000256" key="4">
    <source>
        <dbReference type="PIRSR" id="PIRSR001220-1"/>
    </source>
</evidence>
<evidence type="ECO:0000256" key="6">
    <source>
        <dbReference type="PROSITE-ProRule" id="PRU10099"/>
    </source>
</evidence>
<dbReference type="PIRSF" id="PIRSF001220">
    <property type="entry name" value="L-ASNase_gatD"/>
    <property type="match status" value="1"/>
</dbReference>
<protein>
    <recommendedName>
        <fullName evidence="2">asparaginase</fullName>
        <ecNumber evidence="2">3.5.1.1</ecNumber>
    </recommendedName>
</protein>
<dbReference type="OrthoDB" id="9788068at2"/>
<evidence type="ECO:0000259" key="7">
    <source>
        <dbReference type="Pfam" id="PF00710"/>
    </source>
</evidence>
<dbReference type="InterPro" id="IPR036152">
    <property type="entry name" value="Asp/glu_Ase-like_sf"/>
</dbReference>
<keyword evidence="3" id="KW-0378">Hydrolase</keyword>
<dbReference type="EC" id="3.5.1.1" evidence="2"/>
<feature type="binding site" evidence="5">
    <location>
        <begin position="89"/>
        <end position="90"/>
    </location>
    <ligand>
        <name>substrate</name>
    </ligand>
</feature>
<dbReference type="RefSeq" id="WP_082028420.1">
    <property type="nucleotide sequence ID" value="NZ_BCSU01000003.1"/>
</dbReference>